<dbReference type="InterPro" id="IPR036661">
    <property type="entry name" value="Luciferase-like_sf"/>
</dbReference>
<organism evidence="6 7">
    <name type="scientific">Sphaerisporangium siamense</name>
    <dbReference type="NCBI Taxonomy" id="795645"/>
    <lineage>
        <taxon>Bacteria</taxon>
        <taxon>Bacillati</taxon>
        <taxon>Actinomycetota</taxon>
        <taxon>Actinomycetes</taxon>
        <taxon>Streptosporangiales</taxon>
        <taxon>Streptosporangiaceae</taxon>
        <taxon>Sphaerisporangium</taxon>
    </lineage>
</organism>
<keyword evidence="3" id="KW-0560">Oxidoreductase</keyword>
<dbReference type="Proteomes" id="UP000542210">
    <property type="component" value="Unassembled WGS sequence"/>
</dbReference>
<sequence>MKFGIDTFITDQTMRPAALARAVEERGLDTLLVTEHSHIPVRRETPWAGGPELPPHYYRSYDPFVGLAAAATATSRLLLGTAVALAAQRDVIHLAKEVATLDRVSDGRVLLGVGVGWNKEEARNHGIPSDRRGAALDEKLAALKEIWTHDEAEFHGEFVDFDPIFSWPKPVQRPHPPILIGGESRPAVRRLLRFGDGWLPRVKTAPEEISRTRAWLADQGRAVTVTVCGLRPDAAEIERFAAIDVEGVTFSLAPFPAASPDALRFLDQVADAVARFNA</sequence>
<dbReference type="NCBIfam" id="TIGR03619">
    <property type="entry name" value="F420_Rv2161c"/>
    <property type="match status" value="1"/>
</dbReference>
<accession>A0A7W7G8D1</accession>
<evidence type="ECO:0000256" key="4">
    <source>
        <dbReference type="ARBA" id="ARBA00023033"/>
    </source>
</evidence>
<proteinExistence type="predicted"/>
<comment type="caution">
    <text evidence="6">The sequence shown here is derived from an EMBL/GenBank/DDBJ whole genome shotgun (WGS) entry which is preliminary data.</text>
</comment>
<dbReference type="Gene3D" id="3.20.20.30">
    <property type="entry name" value="Luciferase-like domain"/>
    <property type="match status" value="1"/>
</dbReference>
<dbReference type="AlphaFoldDB" id="A0A7W7G8D1"/>
<evidence type="ECO:0000256" key="1">
    <source>
        <dbReference type="ARBA" id="ARBA00022630"/>
    </source>
</evidence>
<keyword evidence="1" id="KW-0285">Flavoprotein</keyword>
<name>A0A7W7G8D1_9ACTN</name>
<dbReference type="GO" id="GO:0046306">
    <property type="term" value="P:alkanesulfonate catabolic process"/>
    <property type="evidence" value="ECO:0007669"/>
    <property type="project" value="TreeGrafter"/>
</dbReference>
<evidence type="ECO:0000256" key="3">
    <source>
        <dbReference type="ARBA" id="ARBA00023002"/>
    </source>
</evidence>
<keyword evidence="2" id="KW-0288">FMN</keyword>
<keyword evidence="4" id="KW-0503">Monooxygenase</keyword>
<evidence type="ECO:0000313" key="6">
    <source>
        <dbReference type="EMBL" id="MBB4699414.1"/>
    </source>
</evidence>
<dbReference type="RefSeq" id="WP_184876922.1">
    <property type="nucleotide sequence ID" value="NZ_JACHND010000001.1"/>
</dbReference>
<evidence type="ECO:0000259" key="5">
    <source>
        <dbReference type="Pfam" id="PF00296"/>
    </source>
</evidence>
<dbReference type="InterPro" id="IPR050172">
    <property type="entry name" value="SsuD_RutA_monooxygenase"/>
</dbReference>
<evidence type="ECO:0000256" key="2">
    <source>
        <dbReference type="ARBA" id="ARBA00022643"/>
    </source>
</evidence>
<reference evidence="6 7" key="1">
    <citation type="submission" date="2020-08" db="EMBL/GenBank/DDBJ databases">
        <title>Sequencing the genomes of 1000 actinobacteria strains.</title>
        <authorList>
            <person name="Klenk H.-P."/>
        </authorList>
    </citation>
    <scope>NUCLEOTIDE SEQUENCE [LARGE SCALE GENOMIC DNA]</scope>
    <source>
        <strain evidence="6 7">DSM 45784</strain>
    </source>
</reference>
<evidence type="ECO:0000313" key="7">
    <source>
        <dbReference type="Proteomes" id="UP000542210"/>
    </source>
</evidence>
<dbReference type="InterPro" id="IPR019921">
    <property type="entry name" value="Lucif-like_OxRdtase_Rv2161c"/>
</dbReference>
<dbReference type="GO" id="GO:0008726">
    <property type="term" value="F:alkanesulfonate monooxygenase activity"/>
    <property type="evidence" value="ECO:0007669"/>
    <property type="project" value="TreeGrafter"/>
</dbReference>
<dbReference type="Pfam" id="PF00296">
    <property type="entry name" value="Bac_luciferase"/>
    <property type="match status" value="1"/>
</dbReference>
<gene>
    <name evidence="6" type="ORF">BJ982_000958</name>
</gene>
<dbReference type="PANTHER" id="PTHR42847">
    <property type="entry name" value="ALKANESULFONATE MONOOXYGENASE"/>
    <property type="match status" value="1"/>
</dbReference>
<dbReference type="PANTHER" id="PTHR42847:SF4">
    <property type="entry name" value="ALKANESULFONATE MONOOXYGENASE-RELATED"/>
    <property type="match status" value="1"/>
</dbReference>
<dbReference type="SUPFAM" id="SSF51679">
    <property type="entry name" value="Bacterial luciferase-like"/>
    <property type="match status" value="1"/>
</dbReference>
<feature type="domain" description="Luciferase-like" evidence="5">
    <location>
        <begin position="18"/>
        <end position="221"/>
    </location>
</feature>
<protein>
    <submittedName>
        <fullName evidence="6">Putative F420-dependent oxidoreductase</fullName>
    </submittedName>
</protein>
<dbReference type="InterPro" id="IPR011251">
    <property type="entry name" value="Luciferase-like_dom"/>
</dbReference>
<keyword evidence="7" id="KW-1185">Reference proteome</keyword>
<dbReference type="EMBL" id="JACHND010000001">
    <property type="protein sequence ID" value="MBB4699414.1"/>
    <property type="molecule type" value="Genomic_DNA"/>
</dbReference>